<protein>
    <submittedName>
        <fullName evidence="1">Uncharacterized protein</fullName>
    </submittedName>
</protein>
<dbReference type="EMBL" id="QMRA01000110">
    <property type="protein sequence ID" value="RLE52571.1"/>
    <property type="molecule type" value="Genomic_DNA"/>
</dbReference>
<evidence type="ECO:0000313" key="2">
    <source>
        <dbReference type="Proteomes" id="UP000269499"/>
    </source>
</evidence>
<evidence type="ECO:0000313" key="1">
    <source>
        <dbReference type="EMBL" id="RLE52571.1"/>
    </source>
</evidence>
<organism evidence="1 2">
    <name type="scientific">Thermoproteota archaeon</name>
    <dbReference type="NCBI Taxonomy" id="2056631"/>
    <lineage>
        <taxon>Archaea</taxon>
        <taxon>Thermoproteota</taxon>
    </lineage>
</organism>
<reference evidence="1 2" key="1">
    <citation type="submission" date="2018-06" db="EMBL/GenBank/DDBJ databases">
        <title>Extensive metabolic versatility and redundancy in microbially diverse, dynamic hydrothermal sediments.</title>
        <authorList>
            <person name="Dombrowski N."/>
            <person name="Teske A."/>
            <person name="Baker B.J."/>
        </authorList>
    </citation>
    <scope>NUCLEOTIDE SEQUENCE [LARGE SCALE GENOMIC DNA]</scope>
    <source>
        <strain evidence="1">B20_G2</strain>
    </source>
</reference>
<dbReference type="Proteomes" id="UP000269499">
    <property type="component" value="Unassembled WGS sequence"/>
</dbReference>
<comment type="caution">
    <text evidence="1">The sequence shown here is derived from an EMBL/GenBank/DDBJ whole genome shotgun (WGS) entry which is preliminary data.</text>
</comment>
<feature type="non-terminal residue" evidence="1">
    <location>
        <position position="1"/>
    </location>
</feature>
<gene>
    <name evidence="1" type="ORF">DRJ26_04530</name>
</gene>
<accession>A0A497EZX3</accession>
<name>A0A497EZX3_9CREN</name>
<dbReference type="AlphaFoldDB" id="A0A497EZX3"/>
<sequence length="187" mass="19706">LPASQVADLKEVAASQSGTWTVGRTWNLSSSTDSVNVGNFPSEYPLPASQVSDLKTVSVDNFPSEYPLPASQVSDLKQVSVSDLTKVSTIKSVEATSAGTTAVWTPASGKKIRVKFLMVFNSGTANNTVDLRFTTTGQANFKATLAANSGYTINLIGTNWEGGTDETLYVNLGSDGTINVTVMGEEV</sequence>
<proteinExistence type="predicted"/>